<dbReference type="SUPFAM" id="SSF51161">
    <property type="entry name" value="Trimeric LpxA-like enzymes"/>
    <property type="match status" value="1"/>
</dbReference>
<reference evidence="7 8" key="1">
    <citation type="submission" date="2018-09" db="EMBL/GenBank/DDBJ databases">
        <title>Zymobacter palmae IAM14233 (=T109) whole genome analysis.</title>
        <authorList>
            <person name="Yanase H."/>
        </authorList>
    </citation>
    <scope>NUCLEOTIDE SEQUENCE [LARGE SCALE GENOMIC DNA]</scope>
    <source>
        <strain evidence="7 8">IAM14233</strain>
    </source>
</reference>
<evidence type="ECO:0000313" key="8">
    <source>
        <dbReference type="Proteomes" id="UP000267342"/>
    </source>
</evidence>
<evidence type="ECO:0000256" key="2">
    <source>
        <dbReference type="ARBA" id="ARBA00022679"/>
    </source>
</evidence>
<dbReference type="KEGG" id="zpl:ZBT109_0118"/>
<dbReference type="STRING" id="1123510.GCA_000620025_00209"/>
<dbReference type="CDD" id="cd03357">
    <property type="entry name" value="LbH_MAT_GAT"/>
    <property type="match status" value="1"/>
</dbReference>
<feature type="domain" description="Maltose/galactoside acetyltransferase" evidence="6">
    <location>
        <begin position="5"/>
        <end position="60"/>
    </location>
</feature>
<evidence type="ECO:0000313" key="7">
    <source>
        <dbReference type="EMBL" id="BBG28918.1"/>
    </source>
</evidence>
<keyword evidence="8" id="KW-1185">Reference proteome</keyword>
<accession>A0A348HBB6</accession>
<dbReference type="Pfam" id="PF14602">
    <property type="entry name" value="Hexapep_2"/>
    <property type="match status" value="1"/>
</dbReference>
<dbReference type="AlphaFoldDB" id="A0A348HBB6"/>
<keyword evidence="2 5" id="KW-0808">Transferase</keyword>
<dbReference type="Pfam" id="PF12464">
    <property type="entry name" value="Mac"/>
    <property type="match status" value="1"/>
</dbReference>
<dbReference type="InterPro" id="IPR001451">
    <property type="entry name" value="Hexapep"/>
</dbReference>
<dbReference type="OrthoDB" id="9815592at2"/>
<evidence type="ECO:0000256" key="5">
    <source>
        <dbReference type="RuleBase" id="RU367021"/>
    </source>
</evidence>
<comment type="similarity">
    <text evidence="1 5">Belongs to the transferase hexapeptide repeat family.</text>
</comment>
<dbReference type="EMBL" id="AP018933">
    <property type="protein sequence ID" value="BBG28918.1"/>
    <property type="molecule type" value="Genomic_DNA"/>
</dbReference>
<keyword evidence="3" id="KW-0677">Repeat</keyword>
<evidence type="ECO:0000256" key="3">
    <source>
        <dbReference type="ARBA" id="ARBA00022737"/>
    </source>
</evidence>
<dbReference type="RefSeq" id="WP_027704448.1">
    <property type="nucleotide sequence ID" value="NZ_AP018933.1"/>
</dbReference>
<keyword evidence="4 5" id="KW-0012">Acyltransferase</keyword>
<sequence length="185" mass="19854">MKTEREKALCGELYDAANDEELLAERMEVKYRLQVYNATDPRDIAQRTAQLKALLGKTGKQLIIEQPFACDFGRNIEVGENFYANVNLVILDCNKVVIGDNVLIGPNVGIHTAGHPLDVEQRVQGLEYALPITIGDNVWIGAGVNIVPGVSIGSNSVIGAGSVVTKDIPANVVAAGTPCKVIRSL</sequence>
<dbReference type="InterPro" id="IPR018357">
    <property type="entry name" value="Hexapep_transf_CS"/>
</dbReference>
<evidence type="ECO:0000256" key="1">
    <source>
        <dbReference type="ARBA" id="ARBA00007274"/>
    </source>
</evidence>
<dbReference type="Pfam" id="PF00132">
    <property type="entry name" value="Hexapep"/>
    <property type="match status" value="1"/>
</dbReference>
<dbReference type="InterPro" id="IPR039369">
    <property type="entry name" value="LacA-like"/>
</dbReference>
<proteinExistence type="inferred from homology"/>
<evidence type="ECO:0000259" key="6">
    <source>
        <dbReference type="SMART" id="SM01266"/>
    </source>
</evidence>
<protein>
    <recommendedName>
        <fullName evidence="5">Acetyltransferase</fullName>
        <ecNumber evidence="5">2.3.1.-</ecNumber>
    </recommendedName>
</protein>
<dbReference type="InterPro" id="IPR024688">
    <property type="entry name" value="Mac_dom"/>
</dbReference>
<dbReference type="Gene3D" id="2.160.10.10">
    <property type="entry name" value="Hexapeptide repeat proteins"/>
    <property type="match status" value="1"/>
</dbReference>
<dbReference type="InterPro" id="IPR011004">
    <property type="entry name" value="Trimer_LpxA-like_sf"/>
</dbReference>
<dbReference type="Proteomes" id="UP000267342">
    <property type="component" value="Chromosome"/>
</dbReference>
<name>A0A348HBB6_9GAMM</name>
<gene>
    <name evidence="7" type="ORF">ZBT109_0118</name>
</gene>
<dbReference type="PROSITE" id="PS00101">
    <property type="entry name" value="HEXAPEP_TRANSFERASES"/>
    <property type="match status" value="1"/>
</dbReference>
<evidence type="ECO:0000256" key="4">
    <source>
        <dbReference type="ARBA" id="ARBA00023315"/>
    </source>
</evidence>
<organism evidence="7 8">
    <name type="scientific">Zymobacter palmae</name>
    <dbReference type="NCBI Taxonomy" id="33074"/>
    <lineage>
        <taxon>Bacteria</taxon>
        <taxon>Pseudomonadati</taxon>
        <taxon>Pseudomonadota</taxon>
        <taxon>Gammaproteobacteria</taxon>
        <taxon>Oceanospirillales</taxon>
        <taxon>Halomonadaceae</taxon>
        <taxon>Zymobacter group</taxon>
        <taxon>Zymobacter</taxon>
    </lineage>
</organism>
<dbReference type="PANTHER" id="PTHR43017">
    <property type="entry name" value="GALACTOSIDE O-ACETYLTRANSFERASE"/>
    <property type="match status" value="1"/>
</dbReference>
<dbReference type="SMART" id="SM01266">
    <property type="entry name" value="Mac"/>
    <property type="match status" value="1"/>
</dbReference>
<dbReference type="EC" id="2.3.1.-" evidence="5"/>
<dbReference type="FunFam" id="2.160.10.10:FF:000008">
    <property type="entry name" value="Maltose O-acetyltransferase"/>
    <property type="match status" value="1"/>
</dbReference>
<dbReference type="PANTHER" id="PTHR43017:SF1">
    <property type="entry name" value="ACETYLTRANSFERASE YJL218W-RELATED"/>
    <property type="match status" value="1"/>
</dbReference>
<dbReference type="GO" id="GO:0008870">
    <property type="term" value="F:galactoside O-acetyltransferase activity"/>
    <property type="evidence" value="ECO:0007669"/>
    <property type="project" value="TreeGrafter"/>
</dbReference>